<keyword evidence="2" id="KW-0812">Transmembrane</keyword>
<feature type="compositionally biased region" description="Basic residues" evidence="1">
    <location>
        <begin position="1"/>
        <end position="13"/>
    </location>
</feature>
<dbReference type="OrthoDB" id="266182at2"/>
<dbReference type="RefSeq" id="WP_145229946.1">
    <property type="nucleotide sequence ID" value="NZ_CP036343.1"/>
</dbReference>
<feature type="compositionally biased region" description="Polar residues" evidence="1">
    <location>
        <begin position="295"/>
        <end position="309"/>
    </location>
</feature>
<name>A0A517VH89_9PLAN</name>
<dbReference type="Proteomes" id="UP000316855">
    <property type="component" value="Chromosome"/>
</dbReference>
<evidence type="ECO:0000256" key="1">
    <source>
        <dbReference type="SAM" id="MobiDB-lite"/>
    </source>
</evidence>
<gene>
    <name evidence="3" type="ORF">Pan161_40120</name>
</gene>
<keyword evidence="2" id="KW-1133">Transmembrane helix</keyword>
<organism evidence="3 4">
    <name type="scientific">Gimesia algae</name>
    <dbReference type="NCBI Taxonomy" id="2527971"/>
    <lineage>
        <taxon>Bacteria</taxon>
        <taxon>Pseudomonadati</taxon>
        <taxon>Planctomycetota</taxon>
        <taxon>Planctomycetia</taxon>
        <taxon>Planctomycetales</taxon>
        <taxon>Planctomycetaceae</taxon>
        <taxon>Gimesia</taxon>
    </lineage>
</organism>
<dbReference type="AlphaFoldDB" id="A0A517VH89"/>
<evidence type="ECO:0000313" key="4">
    <source>
        <dbReference type="Proteomes" id="UP000316855"/>
    </source>
</evidence>
<reference evidence="3 4" key="1">
    <citation type="submission" date="2019-02" db="EMBL/GenBank/DDBJ databases">
        <title>Deep-cultivation of Planctomycetes and their phenomic and genomic characterization uncovers novel biology.</title>
        <authorList>
            <person name="Wiegand S."/>
            <person name="Jogler M."/>
            <person name="Boedeker C."/>
            <person name="Pinto D."/>
            <person name="Vollmers J."/>
            <person name="Rivas-Marin E."/>
            <person name="Kohn T."/>
            <person name="Peeters S.H."/>
            <person name="Heuer A."/>
            <person name="Rast P."/>
            <person name="Oberbeckmann S."/>
            <person name="Bunk B."/>
            <person name="Jeske O."/>
            <person name="Meyerdierks A."/>
            <person name="Storesund J.E."/>
            <person name="Kallscheuer N."/>
            <person name="Luecker S."/>
            <person name="Lage O.M."/>
            <person name="Pohl T."/>
            <person name="Merkel B.J."/>
            <person name="Hornburger P."/>
            <person name="Mueller R.-W."/>
            <person name="Bruemmer F."/>
            <person name="Labrenz M."/>
            <person name="Spormann A.M."/>
            <person name="Op den Camp H."/>
            <person name="Overmann J."/>
            <person name="Amann R."/>
            <person name="Jetten M.S.M."/>
            <person name="Mascher T."/>
            <person name="Medema M.H."/>
            <person name="Devos D.P."/>
            <person name="Kaster A.-K."/>
            <person name="Ovreas L."/>
            <person name="Rohde M."/>
            <person name="Galperin M.Y."/>
            <person name="Jogler C."/>
        </authorList>
    </citation>
    <scope>NUCLEOTIDE SEQUENCE [LARGE SCALE GENOMIC DNA]</scope>
    <source>
        <strain evidence="3 4">Pan161</strain>
    </source>
</reference>
<dbReference type="KEGG" id="gax:Pan161_40120"/>
<feature type="transmembrane region" description="Helical" evidence="2">
    <location>
        <begin position="45"/>
        <end position="65"/>
    </location>
</feature>
<feature type="compositionally biased region" description="Basic residues" evidence="1">
    <location>
        <begin position="26"/>
        <end position="39"/>
    </location>
</feature>
<keyword evidence="2" id="KW-0472">Membrane</keyword>
<keyword evidence="4" id="KW-1185">Reference proteome</keyword>
<sequence length="335" mass="38305">MSTPSPRRRHRKPPPPLENTTEVSGPKKKRHTNSRRTTRQRNESMLRVVLFGIAGLILIYGLFFMDWHDIGGIIGLSRSRAKLLKDLEYYQNEQLELIASFQTKEQAKAAVPRLNEIAKELALISAEFDDWVIVEDKDDIEAAMQLPPEVREEHSRFARDFRQKRSHHSVRLTQEINRLRKESGIGNYINTLVVNSLTYGGRFAREWELDKAKEGAFKNGYSPVTAGTVLKKGMQIQGINSQYDWQDCIIKEIYSDGKVRVNFIDGNPHSLFGGQGFLDYKYERDRLRIPDTIPVRNTSVPTRNSNGTAQPVPGGNTGRRIDFPPPKRVPSNRSF</sequence>
<protein>
    <submittedName>
        <fullName evidence="3">Uncharacterized protein</fullName>
    </submittedName>
</protein>
<feature type="region of interest" description="Disordered" evidence="1">
    <location>
        <begin position="292"/>
        <end position="335"/>
    </location>
</feature>
<dbReference type="EMBL" id="CP036343">
    <property type="protein sequence ID" value="QDT92345.1"/>
    <property type="molecule type" value="Genomic_DNA"/>
</dbReference>
<evidence type="ECO:0000256" key="2">
    <source>
        <dbReference type="SAM" id="Phobius"/>
    </source>
</evidence>
<feature type="region of interest" description="Disordered" evidence="1">
    <location>
        <begin position="1"/>
        <end position="39"/>
    </location>
</feature>
<evidence type="ECO:0000313" key="3">
    <source>
        <dbReference type="EMBL" id="QDT92345.1"/>
    </source>
</evidence>
<accession>A0A517VH89</accession>
<proteinExistence type="predicted"/>